<proteinExistence type="predicted"/>
<dbReference type="PANTHER" id="PTHR35871">
    <property type="entry name" value="EXPRESSED PROTEIN"/>
    <property type="match status" value="1"/>
</dbReference>
<reference evidence="1" key="1">
    <citation type="submission" date="2021-06" db="EMBL/GenBank/DDBJ databases">
        <authorList>
            <person name="Kallberg Y."/>
            <person name="Tangrot J."/>
            <person name="Rosling A."/>
        </authorList>
    </citation>
    <scope>NUCLEOTIDE SEQUENCE</scope>
    <source>
        <strain evidence="1">CL551</strain>
    </source>
</reference>
<dbReference type="OrthoDB" id="2418316at2759"/>
<organism evidence="1 2">
    <name type="scientific">Acaulospora morrowiae</name>
    <dbReference type="NCBI Taxonomy" id="94023"/>
    <lineage>
        <taxon>Eukaryota</taxon>
        <taxon>Fungi</taxon>
        <taxon>Fungi incertae sedis</taxon>
        <taxon>Mucoromycota</taxon>
        <taxon>Glomeromycotina</taxon>
        <taxon>Glomeromycetes</taxon>
        <taxon>Diversisporales</taxon>
        <taxon>Acaulosporaceae</taxon>
        <taxon>Acaulospora</taxon>
    </lineage>
</organism>
<name>A0A9N9HEE0_9GLOM</name>
<accession>A0A9N9HEE0</accession>
<evidence type="ECO:0000313" key="1">
    <source>
        <dbReference type="EMBL" id="CAG8669049.1"/>
    </source>
</evidence>
<sequence length="120" mass="13749">MANDALIVTKMNLSFGNTQPKMHDSWYVNKSSKRHMQSMIFPGDYPIEELRGQSKGIKQVLMERSLWPSKKIHLVCKECSEKHDDLTKLDCCAQKILSSQPDFCEQQSMLHEAISDTGVF</sequence>
<dbReference type="AlphaFoldDB" id="A0A9N9HEE0"/>
<dbReference type="Proteomes" id="UP000789342">
    <property type="component" value="Unassembled WGS sequence"/>
</dbReference>
<gene>
    <name evidence="1" type="ORF">AMORRO_LOCUS10742</name>
</gene>
<dbReference type="EMBL" id="CAJVPV010012305">
    <property type="protein sequence ID" value="CAG8669049.1"/>
    <property type="molecule type" value="Genomic_DNA"/>
</dbReference>
<evidence type="ECO:0000313" key="2">
    <source>
        <dbReference type="Proteomes" id="UP000789342"/>
    </source>
</evidence>
<comment type="caution">
    <text evidence="1">The sequence shown here is derived from an EMBL/GenBank/DDBJ whole genome shotgun (WGS) entry which is preliminary data.</text>
</comment>
<keyword evidence="2" id="KW-1185">Reference proteome</keyword>
<protein>
    <submittedName>
        <fullName evidence="1">2453_t:CDS:1</fullName>
    </submittedName>
</protein>
<dbReference type="PANTHER" id="PTHR35871:SF1">
    <property type="entry name" value="CXC1-LIKE CYSTEINE CLUSTER ASSOCIATED WITH KDZ TRANSPOSASES DOMAIN-CONTAINING PROTEIN"/>
    <property type="match status" value="1"/>
</dbReference>